<organism evidence="2 3">
    <name type="scientific">Euplotes crassus</name>
    <dbReference type="NCBI Taxonomy" id="5936"/>
    <lineage>
        <taxon>Eukaryota</taxon>
        <taxon>Sar</taxon>
        <taxon>Alveolata</taxon>
        <taxon>Ciliophora</taxon>
        <taxon>Intramacronucleata</taxon>
        <taxon>Spirotrichea</taxon>
        <taxon>Hypotrichia</taxon>
        <taxon>Euplotida</taxon>
        <taxon>Euplotidae</taxon>
        <taxon>Moneuplotes</taxon>
    </lineage>
</organism>
<comment type="caution">
    <text evidence="2">The sequence shown here is derived from an EMBL/GenBank/DDBJ whole genome shotgun (WGS) entry which is preliminary data.</text>
</comment>
<proteinExistence type="predicted"/>
<dbReference type="EMBL" id="CAMPGE010021172">
    <property type="protein sequence ID" value="CAI2379338.1"/>
    <property type="molecule type" value="Genomic_DNA"/>
</dbReference>
<dbReference type="Gene3D" id="3.30.40.10">
    <property type="entry name" value="Zinc/RING finger domain, C3HC4 (zinc finger)"/>
    <property type="match status" value="1"/>
</dbReference>
<keyword evidence="3" id="KW-1185">Reference proteome</keyword>
<evidence type="ECO:0000313" key="2">
    <source>
        <dbReference type="EMBL" id="CAI2379338.1"/>
    </source>
</evidence>
<protein>
    <submittedName>
        <fullName evidence="2">Uncharacterized protein</fullName>
    </submittedName>
</protein>
<dbReference type="AlphaFoldDB" id="A0AAD1XUV2"/>
<accession>A0AAD1XUV2</accession>
<name>A0AAD1XUV2_EUPCR</name>
<evidence type="ECO:0000313" key="3">
    <source>
        <dbReference type="Proteomes" id="UP001295684"/>
    </source>
</evidence>
<reference evidence="2" key="1">
    <citation type="submission" date="2023-07" db="EMBL/GenBank/DDBJ databases">
        <authorList>
            <consortium name="AG Swart"/>
            <person name="Singh M."/>
            <person name="Singh A."/>
            <person name="Seah K."/>
            <person name="Emmerich C."/>
        </authorList>
    </citation>
    <scope>NUCLEOTIDE SEQUENCE</scope>
    <source>
        <strain evidence="2">DP1</strain>
    </source>
</reference>
<dbReference type="InterPro" id="IPR013083">
    <property type="entry name" value="Znf_RING/FYVE/PHD"/>
</dbReference>
<evidence type="ECO:0000256" key="1">
    <source>
        <dbReference type="SAM" id="Coils"/>
    </source>
</evidence>
<feature type="coiled-coil region" evidence="1">
    <location>
        <begin position="72"/>
        <end position="122"/>
    </location>
</feature>
<gene>
    <name evidence="2" type="ORF">ECRASSUSDP1_LOCUS20747</name>
</gene>
<keyword evidence="1" id="KW-0175">Coiled coil</keyword>
<sequence>MWNFEDEYDMWEEACFEGEEDQLGYYMVRIPLSTTSEALEDQYLKVNIEDPDPFSQIWANGWNTDCAGPEFAQKINEIVKEYREKRERDVEEVYNEVFKGEIEILEMMEEMHERELSRFEEEEVPRAMRQKVLDNFERFVTVGEEDIGKIKCLIESCLSLVRFEEPTIAPSGHTFDKTETDYISSIKKDPITREDLCKNSIREHYIAIYIADFIEKNVDSIFIDAII</sequence>
<dbReference type="Proteomes" id="UP001295684">
    <property type="component" value="Unassembled WGS sequence"/>
</dbReference>